<organism evidence="1 2">
    <name type="scientific">Lophiotrema nucula</name>
    <dbReference type="NCBI Taxonomy" id="690887"/>
    <lineage>
        <taxon>Eukaryota</taxon>
        <taxon>Fungi</taxon>
        <taxon>Dikarya</taxon>
        <taxon>Ascomycota</taxon>
        <taxon>Pezizomycotina</taxon>
        <taxon>Dothideomycetes</taxon>
        <taxon>Pleosporomycetidae</taxon>
        <taxon>Pleosporales</taxon>
        <taxon>Lophiotremataceae</taxon>
        <taxon>Lophiotrema</taxon>
    </lineage>
</organism>
<protein>
    <submittedName>
        <fullName evidence="1">Uncharacterized protein</fullName>
    </submittedName>
</protein>
<dbReference type="EMBL" id="ML977360">
    <property type="protein sequence ID" value="KAF2106711.1"/>
    <property type="molecule type" value="Genomic_DNA"/>
</dbReference>
<evidence type="ECO:0000313" key="1">
    <source>
        <dbReference type="EMBL" id="KAF2106711.1"/>
    </source>
</evidence>
<gene>
    <name evidence="1" type="ORF">BDV96DRAFT_654493</name>
</gene>
<reference evidence="1" key="1">
    <citation type="journal article" date="2020" name="Stud. Mycol.">
        <title>101 Dothideomycetes genomes: a test case for predicting lifestyles and emergence of pathogens.</title>
        <authorList>
            <person name="Haridas S."/>
            <person name="Albert R."/>
            <person name="Binder M."/>
            <person name="Bloem J."/>
            <person name="Labutti K."/>
            <person name="Salamov A."/>
            <person name="Andreopoulos B."/>
            <person name="Baker S."/>
            <person name="Barry K."/>
            <person name="Bills G."/>
            <person name="Bluhm B."/>
            <person name="Cannon C."/>
            <person name="Castanera R."/>
            <person name="Culley D."/>
            <person name="Daum C."/>
            <person name="Ezra D."/>
            <person name="Gonzalez J."/>
            <person name="Henrissat B."/>
            <person name="Kuo A."/>
            <person name="Liang C."/>
            <person name="Lipzen A."/>
            <person name="Lutzoni F."/>
            <person name="Magnuson J."/>
            <person name="Mondo S."/>
            <person name="Nolan M."/>
            <person name="Ohm R."/>
            <person name="Pangilinan J."/>
            <person name="Park H.-J."/>
            <person name="Ramirez L."/>
            <person name="Alfaro M."/>
            <person name="Sun H."/>
            <person name="Tritt A."/>
            <person name="Yoshinaga Y."/>
            <person name="Zwiers L.-H."/>
            <person name="Turgeon B."/>
            <person name="Goodwin S."/>
            <person name="Spatafora J."/>
            <person name="Crous P."/>
            <person name="Grigoriev I."/>
        </authorList>
    </citation>
    <scope>NUCLEOTIDE SEQUENCE</scope>
    <source>
        <strain evidence="1">CBS 627.86</strain>
    </source>
</reference>
<accession>A0A6A5YKI3</accession>
<sequence length="191" mass="21977">MWGDTIEGSAETLDMWLDAIRVRRNVNRAGKDFFRLICADVLRDEGENNVRRFGVDDMETFVSWAMFSKRCPHKISEIMRSERIRFRNLEKKTDSTYFKEVALPWPLNRVMLSASNEKFGDWFKLEDWFKTDHVGGFEGGGFQYEVTAVDASVMAATLSRRLMFITSIWDGKEYMGLAPAGAEPGDGVFFL</sequence>
<name>A0A6A5YKI3_9PLEO</name>
<dbReference type="AlphaFoldDB" id="A0A6A5YKI3"/>
<evidence type="ECO:0000313" key="2">
    <source>
        <dbReference type="Proteomes" id="UP000799770"/>
    </source>
</evidence>
<keyword evidence="2" id="KW-1185">Reference proteome</keyword>
<proteinExistence type="predicted"/>
<dbReference type="Proteomes" id="UP000799770">
    <property type="component" value="Unassembled WGS sequence"/>
</dbReference>